<feature type="region of interest" description="Disordered" evidence="1">
    <location>
        <begin position="214"/>
        <end position="244"/>
    </location>
</feature>
<gene>
    <name evidence="3" type="ORF">TUM19329_34070</name>
</gene>
<keyword evidence="2" id="KW-0812">Transmembrane</keyword>
<proteinExistence type="predicted"/>
<evidence type="ECO:0000313" key="3">
    <source>
        <dbReference type="EMBL" id="BCA97046.1"/>
    </source>
</evidence>
<reference evidence="3" key="1">
    <citation type="journal article" date="2020" name="Microbiol. Resour. Announc.">
        <title>Complete Genome Sequence of Novel Psychrotolerant Legionella Strain TUM19329, Isolated from Antarctic Lake Sediment.</title>
        <authorList>
            <person name="Shimada S."/>
            <person name="Nakai R."/>
            <person name="Aoki K."/>
            <person name="Shimoeda N."/>
            <person name="Ohno G."/>
            <person name="Miyazaki Y."/>
            <person name="Kudoh S."/>
            <person name="Imura S."/>
            <person name="Watanabe K."/>
            <person name="Ishii Y."/>
            <person name="Tateda K."/>
        </authorList>
    </citation>
    <scope>NUCLEOTIDE SEQUENCE [LARGE SCALE GENOMIC DNA]</scope>
    <source>
        <strain evidence="3">TUM19329</strain>
    </source>
</reference>
<feature type="transmembrane region" description="Helical" evidence="2">
    <location>
        <begin position="79"/>
        <end position="101"/>
    </location>
</feature>
<protein>
    <recommendedName>
        <fullName evidence="5">Transmembrane protein</fullName>
    </recommendedName>
</protein>
<dbReference type="Proteomes" id="UP000502894">
    <property type="component" value="Chromosome"/>
</dbReference>
<name>A0A6F8TAN9_9GAMM</name>
<dbReference type="EMBL" id="AP022839">
    <property type="protein sequence ID" value="BCA97046.1"/>
    <property type="molecule type" value="Genomic_DNA"/>
</dbReference>
<dbReference type="RefSeq" id="WP_173238262.1">
    <property type="nucleotide sequence ID" value="NZ_AP022839.1"/>
</dbReference>
<keyword evidence="4" id="KW-1185">Reference proteome</keyword>
<evidence type="ECO:0008006" key="5">
    <source>
        <dbReference type="Google" id="ProtNLM"/>
    </source>
</evidence>
<evidence type="ECO:0000313" key="4">
    <source>
        <dbReference type="Proteomes" id="UP000502894"/>
    </source>
</evidence>
<feature type="compositionally biased region" description="Basic and acidic residues" evidence="1">
    <location>
        <begin position="232"/>
        <end position="244"/>
    </location>
</feature>
<accession>A0A6F8TAN9</accession>
<evidence type="ECO:0000256" key="2">
    <source>
        <dbReference type="SAM" id="Phobius"/>
    </source>
</evidence>
<keyword evidence="2" id="KW-0472">Membrane</keyword>
<keyword evidence="2" id="KW-1133">Transmembrane helix</keyword>
<dbReference type="KEGG" id="lant:TUM19329_34070"/>
<evidence type="ECO:0000256" key="1">
    <source>
        <dbReference type="SAM" id="MobiDB-lite"/>
    </source>
</evidence>
<dbReference type="AlphaFoldDB" id="A0A6F8TAN9"/>
<organism evidence="3 4">
    <name type="scientific">Legionella antarctica</name>
    <dbReference type="NCBI Taxonomy" id="2708020"/>
    <lineage>
        <taxon>Bacteria</taxon>
        <taxon>Pseudomonadati</taxon>
        <taxon>Pseudomonadota</taxon>
        <taxon>Gammaproteobacteria</taxon>
        <taxon>Legionellales</taxon>
        <taxon>Legionellaceae</taxon>
        <taxon>Legionella</taxon>
    </lineage>
</organism>
<sequence length="244" mass="24960">MTFRDFVTKAALLPATVFSGLTNLVLGSYQRKEDGSIITKRTVDGTTEVTNRGLLGTVLDGVKYVGRAVSNFVHNHKTAIAIAFWASLLLAGGAALTVFLWPAALAAVTTFTIAGLSIAAVVGTSTIAQIGAVAALTAVATSLAVYAASTVVNGLGACATFFASRRSTPRPANDSFIDEQGIPNGYETMSGFGAPQGGVATAFTQATNAPANTGTLFPKLSTPVNSESSESSEEHLVAAEATPK</sequence>